<evidence type="ECO:0000313" key="1">
    <source>
        <dbReference type="EMBL" id="STL59384.1"/>
    </source>
</evidence>
<accession>A0A377BE76</accession>
<sequence>MLTTRQLLRLTAIFRKAEMELSKELIRHDQYVKSGNSETAREHKAEVLDYLKDKIATAKEARENVLEAFAKNGSSSEQAKAKEMVIVASKLPKDFLLGGDGKAYNDAFTPKPFPGINPATGKAYARPSQTITTAQNIL</sequence>
<name>A0A377BE76_ECOLX</name>
<organism evidence="1 2">
    <name type="scientific">Escherichia coli</name>
    <dbReference type="NCBI Taxonomy" id="562"/>
    <lineage>
        <taxon>Bacteria</taxon>
        <taxon>Pseudomonadati</taxon>
        <taxon>Pseudomonadota</taxon>
        <taxon>Gammaproteobacteria</taxon>
        <taxon>Enterobacterales</taxon>
        <taxon>Enterobacteriaceae</taxon>
        <taxon>Escherichia</taxon>
    </lineage>
</organism>
<protein>
    <submittedName>
        <fullName evidence="1">Relaxase</fullName>
    </submittedName>
</protein>
<dbReference type="EMBL" id="UGED01000009">
    <property type="protein sequence ID" value="STL59384.1"/>
    <property type="molecule type" value="Genomic_DNA"/>
</dbReference>
<reference evidence="1 2" key="1">
    <citation type="submission" date="2018-06" db="EMBL/GenBank/DDBJ databases">
        <authorList>
            <consortium name="Pathogen Informatics"/>
            <person name="Doyle S."/>
        </authorList>
    </citation>
    <scope>NUCLEOTIDE SEQUENCE [LARGE SCALE GENOMIC DNA]</scope>
    <source>
        <strain evidence="1 2">NCTC9962</strain>
    </source>
</reference>
<dbReference type="Proteomes" id="UP000254052">
    <property type="component" value="Unassembled WGS sequence"/>
</dbReference>
<proteinExistence type="predicted"/>
<evidence type="ECO:0000313" key="2">
    <source>
        <dbReference type="Proteomes" id="UP000254052"/>
    </source>
</evidence>
<dbReference type="AlphaFoldDB" id="A0A377BE76"/>
<gene>
    <name evidence="1" type="primary">nikB_2</name>
    <name evidence="1" type="ORF">NCTC9962_05126</name>
</gene>